<keyword evidence="4" id="KW-0560">Oxidoreductase</keyword>
<dbReference type="InterPro" id="IPR001093">
    <property type="entry name" value="IMP_DH_GMPRt"/>
</dbReference>
<dbReference type="PANTHER" id="PTHR43170:SF5">
    <property type="entry name" value="GMP REDUCTASE"/>
    <property type="match status" value="1"/>
</dbReference>
<comment type="catalytic activity">
    <reaction evidence="7">
        <text>IMP + NH4(+) + NADP(+) = GMP + NADPH + 2 H(+)</text>
        <dbReference type="Rhea" id="RHEA:17185"/>
        <dbReference type="ChEBI" id="CHEBI:15378"/>
        <dbReference type="ChEBI" id="CHEBI:28938"/>
        <dbReference type="ChEBI" id="CHEBI:57783"/>
        <dbReference type="ChEBI" id="CHEBI:58053"/>
        <dbReference type="ChEBI" id="CHEBI:58115"/>
        <dbReference type="ChEBI" id="CHEBI:58349"/>
        <dbReference type="EC" id="1.7.1.7"/>
    </reaction>
</comment>
<evidence type="ECO:0000256" key="2">
    <source>
        <dbReference type="ARBA" id="ARBA00015800"/>
    </source>
</evidence>
<evidence type="ECO:0000259" key="8">
    <source>
        <dbReference type="Pfam" id="PF00478"/>
    </source>
</evidence>
<evidence type="ECO:0000256" key="6">
    <source>
        <dbReference type="ARBA" id="ARBA00037691"/>
    </source>
</evidence>
<dbReference type="Pfam" id="PF00478">
    <property type="entry name" value="IMPDH"/>
    <property type="match status" value="1"/>
</dbReference>
<dbReference type="InterPro" id="IPR015875">
    <property type="entry name" value="IMP_DH/GMP_Rdtase_CS"/>
</dbReference>
<proteinExistence type="predicted"/>
<comment type="caution">
    <text evidence="9">The sequence shown here is derived from an EMBL/GenBank/DDBJ whole genome shotgun (WGS) entry which is preliminary data.</text>
</comment>
<name>A0A7V2ZHR4_9BACT</name>
<accession>A0A7V2ZHR4</accession>
<dbReference type="EMBL" id="DSVI01000007">
    <property type="protein sequence ID" value="HGT47451.1"/>
    <property type="molecule type" value="Genomic_DNA"/>
</dbReference>
<dbReference type="AlphaFoldDB" id="A0A7V2ZHR4"/>
<dbReference type="PANTHER" id="PTHR43170">
    <property type="entry name" value="GMP REDUCTASE"/>
    <property type="match status" value="1"/>
</dbReference>
<dbReference type="PROSITE" id="PS00487">
    <property type="entry name" value="IMP_DH_GMP_RED"/>
    <property type="match status" value="1"/>
</dbReference>
<dbReference type="InterPro" id="IPR050139">
    <property type="entry name" value="GMP_reductase"/>
</dbReference>
<evidence type="ECO:0000256" key="7">
    <source>
        <dbReference type="ARBA" id="ARBA00048616"/>
    </source>
</evidence>
<evidence type="ECO:0000256" key="4">
    <source>
        <dbReference type="ARBA" id="ARBA00023002"/>
    </source>
</evidence>
<reference evidence="9" key="1">
    <citation type="journal article" date="2020" name="mSystems">
        <title>Genome- and Community-Level Interaction Insights into Carbon Utilization and Element Cycling Functions of Hydrothermarchaeota in Hydrothermal Sediment.</title>
        <authorList>
            <person name="Zhou Z."/>
            <person name="Liu Y."/>
            <person name="Xu W."/>
            <person name="Pan J."/>
            <person name="Luo Z.H."/>
            <person name="Li M."/>
        </authorList>
    </citation>
    <scope>NUCLEOTIDE SEQUENCE [LARGE SCALE GENOMIC DNA]</scope>
    <source>
        <strain evidence="9">SpSt-479</strain>
        <strain evidence="10">SpSt-500</strain>
    </source>
</reference>
<organism evidence="9">
    <name type="scientific">Ignavibacterium album</name>
    <dbReference type="NCBI Taxonomy" id="591197"/>
    <lineage>
        <taxon>Bacteria</taxon>
        <taxon>Pseudomonadati</taxon>
        <taxon>Ignavibacteriota</taxon>
        <taxon>Ignavibacteria</taxon>
        <taxon>Ignavibacteriales</taxon>
        <taxon>Ignavibacteriaceae</taxon>
        <taxon>Ignavibacterium</taxon>
    </lineage>
</organism>
<comment type="function">
    <text evidence="6">Catalyzes the irreversible NADPH-dependent deamination of GMP to IMP. It functions in the conversion of nucleobase, nucleoside and nucleotide derivatives of G to A nucleotides, and in maintaining the intracellular balance of A and G nucleotides.</text>
</comment>
<evidence type="ECO:0000313" key="9">
    <source>
        <dbReference type="EMBL" id="HFI90234.1"/>
    </source>
</evidence>
<feature type="domain" description="IMP dehydrogenase/GMP reductase" evidence="8">
    <location>
        <begin position="15"/>
        <end position="333"/>
    </location>
</feature>
<evidence type="ECO:0000256" key="1">
    <source>
        <dbReference type="ARBA" id="ARBA00012678"/>
    </source>
</evidence>
<evidence type="ECO:0000256" key="3">
    <source>
        <dbReference type="ARBA" id="ARBA00022857"/>
    </source>
</evidence>
<dbReference type="GO" id="GO:0003920">
    <property type="term" value="F:GMP reductase activity"/>
    <property type="evidence" value="ECO:0007669"/>
    <property type="project" value="UniProtKB-EC"/>
</dbReference>
<dbReference type="SMART" id="SM01240">
    <property type="entry name" value="IMPDH"/>
    <property type="match status" value="1"/>
</dbReference>
<protein>
    <recommendedName>
        <fullName evidence="2">GMP reductase</fullName>
        <ecNumber evidence="1">1.7.1.7</ecNumber>
    </recommendedName>
    <alternativeName>
        <fullName evidence="5">Guanosine 5'-monophosphate oxidoreductase</fullName>
    </alternativeName>
</protein>
<dbReference type="SUPFAM" id="SSF51412">
    <property type="entry name" value="Inosine monophosphate dehydrogenase (IMPDH)"/>
    <property type="match status" value="1"/>
</dbReference>
<gene>
    <name evidence="9" type="ORF">ENS31_01745</name>
    <name evidence="10" type="ORF">ENS56_05420</name>
</gene>
<keyword evidence="3" id="KW-0521">NADP</keyword>
<dbReference type="InterPro" id="IPR013785">
    <property type="entry name" value="Aldolase_TIM"/>
</dbReference>
<evidence type="ECO:0000256" key="5">
    <source>
        <dbReference type="ARBA" id="ARBA00030699"/>
    </source>
</evidence>
<dbReference type="EMBL" id="DSUJ01000006">
    <property type="protein sequence ID" value="HFI90234.1"/>
    <property type="molecule type" value="Genomic_DNA"/>
</dbReference>
<sequence>MKIYTKQELNEYHQSLTYDDISLIPTQVSRIKSRKDPSTQTTFLGLKLQLPVLSSPMDTVTGLEMAKELTRLGCLGILNRFDSSLDILLHNKNGKGVKAVSIGLNTEMKIVEQLVDRKMIICIDTANANNREVLKKCEQIKKKFDTKVIIGNIAHGGTLQQLEDSGADAVRVGIGSGSVCTTSIQTGIGIGQVSSLLNVYFHRESKKLKIKIIADGGIKSPGDVAKAIALGADVVMLGRMLSGTRETPGEVIKYKGQLWKKYRGSASFGVKMRNEFIEGEETMVAYKGAVQNVIDAISDGLRSSMSYMNCFNITELRNADTFAVLSNSSYLERLPKI</sequence>
<dbReference type="EC" id="1.7.1.7" evidence="1"/>
<dbReference type="Gene3D" id="3.20.20.70">
    <property type="entry name" value="Aldolase class I"/>
    <property type="match status" value="1"/>
</dbReference>
<dbReference type="CDD" id="cd00381">
    <property type="entry name" value="IMPDH"/>
    <property type="match status" value="1"/>
</dbReference>
<evidence type="ECO:0000313" key="10">
    <source>
        <dbReference type="EMBL" id="HGT47451.1"/>
    </source>
</evidence>